<dbReference type="RefSeq" id="WP_171594902.1">
    <property type="nucleotide sequence ID" value="NZ_RZNH01000009.1"/>
</dbReference>
<comment type="caution">
    <text evidence="1">The sequence shown here is derived from an EMBL/GenBank/DDBJ whole genome shotgun (WGS) entry which is preliminary data.</text>
</comment>
<organism evidence="1 2">
    <name type="scientific">Marinifilum caeruleilacunae</name>
    <dbReference type="NCBI Taxonomy" id="2499076"/>
    <lineage>
        <taxon>Bacteria</taxon>
        <taxon>Pseudomonadati</taxon>
        <taxon>Bacteroidota</taxon>
        <taxon>Bacteroidia</taxon>
        <taxon>Marinilabiliales</taxon>
        <taxon>Marinifilaceae</taxon>
    </lineage>
</organism>
<gene>
    <name evidence="1" type="ORF">ELS83_07325</name>
</gene>
<proteinExistence type="predicted"/>
<dbReference type="Proteomes" id="UP000732105">
    <property type="component" value="Unassembled WGS sequence"/>
</dbReference>
<evidence type="ECO:0000313" key="1">
    <source>
        <dbReference type="EMBL" id="NOU59626.1"/>
    </source>
</evidence>
<reference evidence="1 2" key="1">
    <citation type="submission" date="2018-12" db="EMBL/GenBank/DDBJ databases">
        <title>Marinifilum JC070 sp. nov., a marine bacterium isolated from Yongle Blue Hole in the South China Sea.</title>
        <authorList>
            <person name="Fu T."/>
        </authorList>
    </citation>
    <scope>NUCLEOTIDE SEQUENCE [LARGE SCALE GENOMIC DNA]</scope>
    <source>
        <strain evidence="1 2">JC070</strain>
    </source>
</reference>
<sequence length="154" mass="17671">MKYVKPGMTISEIKSSLVGYSFDKDFLSNYGIDSELEGTLIKHQHDNLLFVWTKYNSGKVFEVIVLNPKVYVDGNIRVGSTLNDFTSKYSDYRMELDAVNESTEYAYSKKCFYVIEFISNNTPVSEYNADFSLNKVVNSHAIIDRIRITMANKN</sequence>
<accession>A0ABX1WUH0</accession>
<dbReference type="EMBL" id="RZNH01000009">
    <property type="protein sequence ID" value="NOU59626.1"/>
    <property type="molecule type" value="Genomic_DNA"/>
</dbReference>
<protein>
    <submittedName>
        <fullName evidence="1">Uncharacterized protein</fullName>
    </submittedName>
</protein>
<keyword evidence="2" id="KW-1185">Reference proteome</keyword>
<name>A0ABX1WUH0_9BACT</name>
<evidence type="ECO:0000313" key="2">
    <source>
        <dbReference type="Proteomes" id="UP000732105"/>
    </source>
</evidence>